<gene>
    <name evidence="4" type="ORF">HNQ79_006361</name>
</gene>
<dbReference type="InterPro" id="IPR025828">
    <property type="entry name" value="Put_sensor_dom"/>
</dbReference>
<reference evidence="4 5" key="1">
    <citation type="submission" date="2020-08" db="EMBL/GenBank/DDBJ databases">
        <title>Genomic Encyclopedia of Type Strains, Phase IV (KMG-IV): sequencing the most valuable type-strain genomes for metagenomic binning, comparative biology and taxonomic classification.</title>
        <authorList>
            <person name="Goeker M."/>
        </authorList>
    </citation>
    <scope>NUCLEOTIDE SEQUENCE [LARGE SCALE GENOMIC DNA]</scope>
    <source>
        <strain evidence="4 5">DSM 40141</strain>
    </source>
</reference>
<evidence type="ECO:0000313" key="4">
    <source>
        <dbReference type="EMBL" id="MBB6439849.1"/>
    </source>
</evidence>
<proteinExistence type="predicted"/>
<dbReference type="RefSeq" id="WP_185036344.1">
    <property type="nucleotide sequence ID" value="NZ_BNBN01000018.1"/>
</dbReference>
<comment type="caution">
    <text evidence="4">The sequence shown here is derived from an EMBL/GenBank/DDBJ whole genome shotgun (WGS) entry which is preliminary data.</text>
</comment>
<dbReference type="AlphaFoldDB" id="A0A7X0HNU5"/>
<feature type="transmembrane region" description="Helical" evidence="2">
    <location>
        <begin position="190"/>
        <end position="209"/>
    </location>
</feature>
<sequence>MDIAAGGTARTKQQDGARRPAARSGFPGWRAVLWEPFRVRTWRRMLYLLLAFLVGLLCLPLALVGGPVGRVQLVLQRRLLREEFEVRERAGVLGVAHAVLGLPVHLVALVVTYFFWFLAAINLGYPLRPGNDPTDSWGGPTMAGAWAFHALTGGVGFFLLAPWVAKGFTVLQTRLAAGLLGRDRSGLGRTLRLAFAVAAVCGLLSVPIIRQFP</sequence>
<name>A0A7X0HNU5_9ACTN</name>
<feature type="transmembrane region" description="Helical" evidence="2">
    <location>
        <begin position="45"/>
        <end position="69"/>
    </location>
</feature>
<evidence type="ECO:0000259" key="3">
    <source>
        <dbReference type="Pfam" id="PF13796"/>
    </source>
</evidence>
<feature type="domain" description="Putative sensor" evidence="3">
    <location>
        <begin position="86"/>
        <end position="180"/>
    </location>
</feature>
<feature type="transmembrane region" description="Helical" evidence="2">
    <location>
        <begin position="90"/>
        <end position="123"/>
    </location>
</feature>
<organism evidence="4 5">
    <name type="scientific">Streptomyces candidus</name>
    <dbReference type="NCBI Taxonomy" id="67283"/>
    <lineage>
        <taxon>Bacteria</taxon>
        <taxon>Bacillati</taxon>
        <taxon>Actinomycetota</taxon>
        <taxon>Actinomycetes</taxon>
        <taxon>Kitasatosporales</taxon>
        <taxon>Streptomycetaceae</taxon>
        <taxon>Streptomyces</taxon>
    </lineage>
</organism>
<protein>
    <recommendedName>
        <fullName evidence="3">Putative sensor domain-containing protein</fullName>
    </recommendedName>
</protein>
<accession>A0A7X0HNU5</accession>
<evidence type="ECO:0000313" key="5">
    <source>
        <dbReference type="Proteomes" id="UP000540423"/>
    </source>
</evidence>
<evidence type="ECO:0000256" key="2">
    <source>
        <dbReference type="SAM" id="Phobius"/>
    </source>
</evidence>
<evidence type="ECO:0000256" key="1">
    <source>
        <dbReference type="SAM" id="MobiDB-lite"/>
    </source>
</evidence>
<feature type="region of interest" description="Disordered" evidence="1">
    <location>
        <begin position="1"/>
        <end position="23"/>
    </location>
</feature>
<keyword evidence="2" id="KW-0472">Membrane</keyword>
<feature type="transmembrane region" description="Helical" evidence="2">
    <location>
        <begin position="143"/>
        <end position="165"/>
    </location>
</feature>
<keyword evidence="2" id="KW-0812">Transmembrane</keyword>
<keyword evidence="5" id="KW-1185">Reference proteome</keyword>
<dbReference type="EMBL" id="JACHEM010000030">
    <property type="protein sequence ID" value="MBB6439849.1"/>
    <property type="molecule type" value="Genomic_DNA"/>
</dbReference>
<keyword evidence="2" id="KW-1133">Transmembrane helix</keyword>
<dbReference type="Proteomes" id="UP000540423">
    <property type="component" value="Unassembled WGS sequence"/>
</dbReference>
<dbReference type="Pfam" id="PF13796">
    <property type="entry name" value="Sensor"/>
    <property type="match status" value="1"/>
</dbReference>